<evidence type="ECO:0000313" key="3">
    <source>
        <dbReference type="Proteomes" id="UP000267606"/>
    </source>
</evidence>
<evidence type="ECO:0000313" key="4">
    <source>
        <dbReference type="WBParaSite" id="OFLC_0000827001-mRNA-1"/>
    </source>
</evidence>
<dbReference type="EMBL" id="UZAJ01009215">
    <property type="protein sequence ID" value="VDO54887.1"/>
    <property type="molecule type" value="Genomic_DNA"/>
</dbReference>
<feature type="region of interest" description="Disordered" evidence="1">
    <location>
        <begin position="32"/>
        <end position="77"/>
    </location>
</feature>
<reference evidence="2 3" key="2">
    <citation type="submission" date="2018-11" db="EMBL/GenBank/DDBJ databases">
        <authorList>
            <consortium name="Pathogen Informatics"/>
        </authorList>
    </citation>
    <scope>NUCLEOTIDE SEQUENCE [LARGE SCALE GENOMIC DNA]</scope>
</reference>
<dbReference type="WBParaSite" id="OFLC_0000827001-mRNA-1">
    <property type="protein sequence ID" value="OFLC_0000827001-mRNA-1"/>
    <property type="gene ID" value="OFLC_0000827001"/>
</dbReference>
<accession>A0A183HLA9</accession>
<dbReference type="Proteomes" id="UP000267606">
    <property type="component" value="Unassembled WGS sequence"/>
</dbReference>
<keyword evidence="3" id="KW-1185">Reference proteome</keyword>
<evidence type="ECO:0000313" key="2">
    <source>
        <dbReference type="EMBL" id="VDO54887.1"/>
    </source>
</evidence>
<gene>
    <name evidence="2" type="ORF">OFLC_LOCUS8272</name>
</gene>
<proteinExistence type="predicted"/>
<reference evidence="4" key="1">
    <citation type="submission" date="2016-06" db="UniProtKB">
        <authorList>
            <consortium name="WormBaseParasite"/>
        </authorList>
    </citation>
    <scope>IDENTIFICATION</scope>
</reference>
<name>A0A183HLA9_9BILA</name>
<evidence type="ECO:0000256" key="1">
    <source>
        <dbReference type="SAM" id="MobiDB-lite"/>
    </source>
</evidence>
<protein>
    <submittedName>
        <fullName evidence="2 4">Uncharacterized protein</fullName>
    </submittedName>
</protein>
<organism evidence="4">
    <name type="scientific">Onchocerca flexuosa</name>
    <dbReference type="NCBI Taxonomy" id="387005"/>
    <lineage>
        <taxon>Eukaryota</taxon>
        <taxon>Metazoa</taxon>
        <taxon>Ecdysozoa</taxon>
        <taxon>Nematoda</taxon>
        <taxon>Chromadorea</taxon>
        <taxon>Rhabditida</taxon>
        <taxon>Spirurina</taxon>
        <taxon>Spiruromorpha</taxon>
        <taxon>Filarioidea</taxon>
        <taxon>Onchocercidae</taxon>
        <taxon>Onchocerca</taxon>
    </lineage>
</organism>
<feature type="compositionally biased region" description="Polar residues" evidence="1">
    <location>
        <begin position="32"/>
        <end position="50"/>
    </location>
</feature>
<dbReference type="AlphaFoldDB" id="A0A183HLA9"/>
<sequence length="77" mass="8403">MLTVRNITRTERQLSSNPILEDDFNGCASDDSAGTTAMGSGKRTTVTKGNEGTFRDHRSSLTSGAIPMEKLKQNNRE</sequence>